<organism evidence="1 2">
    <name type="scientific">Zingiber officinale</name>
    <name type="common">Ginger</name>
    <name type="synonym">Amomum zingiber</name>
    <dbReference type="NCBI Taxonomy" id="94328"/>
    <lineage>
        <taxon>Eukaryota</taxon>
        <taxon>Viridiplantae</taxon>
        <taxon>Streptophyta</taxon>
        <taxon>Embryophyta</taxon>
        <taxon>Tracheophyta</taxon>
        <taxon>Spermatophyta</taxon>
        <taxon>Magnoliopsida</taxon>
        <taxon>Liliopsida</taxon>
        <taxon>Zingiberales</taxon>
        <taxon>Zingiberaceae</taxon>
        <taxon>Zingiber</taxon>
    </lineage>
</organism>
<keyword evidence="2" id="KW-1185">Reference proteome</keyword>
<sequence>MQQDIEVEKNIEYKSASCMFFGHAIHLRFTQFERNCIRFENHKNVLSKEDKLIIPEGKYYRVDVGFMLKSGLLTPYRNVRYYLKEYSNRQPQNYHELFNLHILSYVMQLSDHLVF</sequence>
<dbReference type="Proteomes" id="UP000734854">
    <property type="component" value="Unassembled WGS sequence"/>
</dbReference>
<proteinExistence type="predicted"/>
<accession>A0A8J5KVW0</accession>
<gene>
    <name evidence="1" type="ORF">ZIOFF_042908</name>
</gene>
<evidence type="ECO:0000313" key="2">
    <source>
        <dbReference type="Proteomes" id="UP000734854"/>
    </source>
</evidence>
<comment type="caution">
    <text evidence="1">The sequence shown here is derived from an EMBL/GenBank/DDBJ whole genome shotgun (WGS) entry which is preliminary data.</text>
</comment>
<name>A0A8J5KVW0_ZINOF</name>
<evidence type="ECO:0000313" key="1">
    <source>
        <dbReference type="EMBL" id="KAG6495117.1"/>
    </source>
</evidence>
<reference evidence="1 2" key="1">
    <citation type="submission" date="2020-08" db="EMBL/GenBank/DDBJ databases">
        <title>Plant Genome Project.</title>
        <authorList>
            <person name="Zhang R.-G."/>
        </authorList>
    </citation>
    <scope>NUCLEOTIDE SEQUENCE [LARGE SCALE GENOMIC DNA]</scope>
    <source>
        <tissue evidence="1">Rhizome</tissue>
    </source>
</reference>
<dbReference type="EMBL" id="JACMSC010000012">
    <property type="protein sequence ID" value="KAG6495117.1"/>
    <property type="molecule type" value="Genomic_DNA"/>
</dbReference>
<protein>
    <submittedName>
        <fullName evidence="1">Uncharacterized protein</fullName>
    </submittedName>
</protein>
<dbReference type="AlphaFoldDB" id="A0A8J5KVW0"/>